<dbReference type="PROSITE" id="PS00463">
    <property type="entry name" value="ZN2_CY6_FUNGAL_1"/>
    <property type="match status" value="1"/>
</dbReference>
<dbReference type="GO" id="GO:0006351">
    <property type="term" value="P:DNA-templated transcription"/>
    <property type="evidence" value="ECO:0007669"/>
    <property type="project" value="InterPro"/>
</dbReference>
<dbReference type="InterPro" id="IPR001138">
    <property type="entry name" value="Zn2Cys6_DnaBD"/>
</dbReference>
<dbReference type="AlphaFoldDB" id="A0A1L9VJR5"/>
<keyword evidence="9" id="KW-1185">Reference proteome</keyword>
<feature type="region of interest" description="Disordered" evidence="6">
    <location>
        <begin position="53"/>
        <end position="106"/>
    </location>
</feature>
<dbReference type="Pfam" id="PF04082">
    <property type="entry name" value="Fungal_trans"/>
    <property type="match status" value="1"/>
</dbReference>
<evidence type="ECO:0000256" key="1">
    <source>
        <dbReference type="ARBA" id="ARBA00022723"/>
    </source>
</evidence>
<evidence type="ECO:0000256" key="4">
    <source>
        <dbReference type="ARBA" id="ARBA00023163"/>
    </source>
</evidence>
<dbReference type="InterPro" id="IPR052761">
    <property type="entry name" value="Fungal_Detox/Toxin_TFs"/>
</dbReference>
<dbReference type="GeneID" id="34460826"/>
<dbReference type="RefSeq" id="XP_022400866.1">
    <property type="nucleotide sequence ID" value="XM_022544565.1"/>
</dbReference>
<gene>
    <name evidence="8" type="ORF">ASPGLDRAFT_35449</name>
</gene>
<dbReference type="CDD" id="cd00067">
    <property type="entry name" value="GAL4"/>
    <property type="match status" value="1"/>
</dbReference>
<evidence type="ECO:0000256" key="6">
    <source>
        <dbReference type="SAM" id="MobiDB-lite"/>
    </source>
</evidence>
<keyword evidence="1" id="KW-0479">Metal-binding</keyword>
<dbReference type="Pfam" id="PF00172">
    <property type="entry name" value="Zn_clus"/>
    <property type="match status" value="1"/>
</dbReference>
<dbReference type="SMART" id="SM00066">
    <property type="entry name" value="GAL4"/>
    <property type="match status" value="1"/>
</dbReference>
<feature type="domain" description="Zn(2)-C6 fungal-type" evidence="7">
    <location>
        <begin position="11"/>
        <end position="43"/>
    </location>
</feature>
<evidence type="ECO:0000259" key="7">
    <source>
        <dbReference type="PROSITE" id="PS50048"/>
    </source>
</evidence>
<evidence type="ECO:0000256" key="3">
    <source>
        <dbReference type="ARBA" id="ARBA00023125"/>
    </source>
</evidence>
<reference evidence="9" key="1">
    <citation type="journal article" date="2017" name="Genome Biol.">
        <title>Comparative genomics reveals high biological diversity and specific adaptations in the industrially and medically important fungal genus Aspergillus.</title>
        <authorList>
            <person name="de Vries R.P."/>
            <person name="Riley R."/>
            <person name="Wiebenga A."/>
            <person name="Aguilar-Osorio G."/>
            <person name="Amillis S."/>
            <person name="Uchima C.A."/>
            <person name="Anderluh G."/>
            <person name="Asadollahi M."/>
            <person name="Askin M."/>
            <person name="Barry K."/>
            <person name="Battaglia E."/>
            <person name="Bayram O."/>
            <person name="Benocci T."/>
            <person name="Braus-Stromeyer S.A."/>
            <person name="Caldana C."/>
            <person name="Canovas D."/>
            <person name="Cerqueira G.C."/>
            <person name="Chen F."/>
            <person name="Chen W."/>
            <person name="Choi C."/>
            <person name="Clum A."/>
            <person name="Dos Santos R.A."/>
            <person name="Damasio A.R."/>
            <person name="Diallinas G."/>
            <person name="Emri T."/>
            <person name="Fekete E."/>
            <person name="Flipphi M."/>
            <person name="Freyberg S."/>
            <person name="Gallo A."/>
            <person name="Gournas C."/>
            <person name="Habgood R."/>
            <person name="Hainaut M."/>
            <person name="Harispe M.L."/>
            <person name="Henrissat B."/>
            <person name="Hilden K.S."/>
            <person name="Hope R."/>
            <person name="Hossain A."/>
            <person name="Karabika E."/>
            <person name="Karaffa L."/>
            <person name="Karanyi Z."/>
            <person name="Krasevec N."/>
            <person name="Kuo A."/>
            <person name="Kusch H."/>
            <person name="LaButti K."/>
            <person name="Lagendijk E.L."/>
            <person name="Lapidus A."/>
            <person name="Levasseur A."/>
            <person name="Lindquist E."/>
            <person name="Lipzen A."/>
            <person name="Logrieco A.F."/>
            <person name="MacCabe A."/>
            <person name="Maekelae M.R."/>
            <person name="Malavazi I."/>
            <person name="Melin P."/>
            <person name="Meyer V."/>
            <person name="Mielnichuk N."/>
            <person name="Miskei M."/>
            <person name="Molnar A.P."/>
            <person name="Mule G."/>
            <person name="Ngan C.Y."/>
            <person name="Orejas M."/>
            <person name="Orosz E."/>
            <person name="Ouedraogo J.P."/>
            <person name="Overkamp K.M."/>
            <person name="Park H.-S."/>
            <person name="Perrone G."/>
            <person name="Piumi F."/>
            <person name="Punt P.J."/>
            <person name="Ram A.F."/>
            <person name="Ramon A."/>
            <person name="Rauscher S."/>
            <person name="Record E."/>
            <person name="Riano-Pachon D.M."/>
            <person name="Robert V."/>
            <person name="Roehrig J."/>
            <person name="Ruller R."/>
            <person name="Salamov A."/>
            <person name="Salih N.S."/>
            <person name="Samson R.A."/>
            <person name="Sandor E."/>
            <person name="Sanguinetti M."/>
            <person name="Schuetze T."/>
            <person name="Sepcic K."/>
            <person name="Shelest E."/>
            <person name="Sherlock G."/>
            <person name="Sophianopoulou V."/>
            <person name="Squina F.M."/>
            <person name="Sun H."/>
            <person name="Susca A."/>
            <person name="Todd R.B."/>
            <person name="Tsang A."/>
            <person name="Unkles S.E."/>
            <person name="van de Wiele N."/>
            <person name="van Rossen-Uffink D."/>
            <person name="Oliveira J.V."/>
            <person name="Vesth T.C."/>
            <person name="Visser J."/>
            <person name="Yu J.-H."/>
            <person name="Zhou M."/>
            <person name="Andersen M.R."/>
            <person name="Archer D.B."/>
            <person name="Baker S.E."/>
            <person name="Benoit I."/>
            <person name="Brakhage A.A."/>
            <person name="Braus G.H."/>
            <person name="Fischer R."/>
            <person name="Frisvad J.C."/>
            <person name="Goldman G.H."/>
            <person name="Houbraken J."/>
            <person name="Oakley B."/>
            <person name="Pocsi I."/>
            <person name="Scazzocchio C."/>
            <person name="Seiboth B."/>
            <person name="vanKuyk P.A."/>
            <person name="Wortman J."/>
            <person name="Dyer P.S."/>
            <person name="Grigoriev I.V."/>
        </authorList>
    </citation>
    <scope>NUCLEOTIDE SEQUENCE [LARGE SCALE GENOMIC DNA]</scope>
    <source>
        <strain evidence="9">CBS 516.65</strain>
    </source>
</reference>
<dbReference type="InterPro" id="IPR007219">
    <property type="entry name" value="XnlR_reg_dom"/>
</dbReference>
<evidence type="ECO:0000256" key="5">
    <source>
        <dbReference type="ARBA" id="ARBA00023242"/>
    </source>
</evidence>
<dbReference type="PROSITE" id="PS50048">
    <property type="entry name" value="ZN2_CY6_FUNGAL_2"/>
    <property type="match status" value="1"/>
</dbReference>
<dbReference type="OrthoDB" id="4161332at2759"/>
<dbReference type="Gene3D" id="4.10.240.10">
    <property type="entry name" value="Zn(2)-C6 fungal-type DNA-binding domain"/>
    <property type="match status" value="1"/>
</dbReference>
<evidence type="ECO:0000256" key="2">
    <source>
        <dbReference type="ARBA" id="ARBA00023015"/>
    </source>
</evidence>
<dbReference type="PANTHER" id="PTHR47425:SF3">
    <property type="entry name" value="ZN(II)2CYS6 TRANSCRIPTION FACTOR (EUROFUNG)"/>
    <property type="match status" value="1"/>
</dbReference>
<dbReference type="GO" id="GO:0003677">
    <property type="term" value="F:DNA binding"/>
    <property type="evidence" value="ECO:0007669"/>
    <property type="project" value="UniProtKB-KW"/>
</dbReference>
<keyword evidence="5" id="KW-0539">Nucleus</keyword>
<sequence>MSTRRYRSAVACESCRRRKVRCSLTVTGFPCIGCAQDRAECVVDERRSLALSRVQERRARQSQSQPHSPGHNRSNEVVPSSSQPFNNPVGKGIEASESPSHASDRIQDEERNGLEIAAAALGQPEGVGQVPFYTGDQTGITSTLDLCSPEQHLPRHLLLPMHMPASLSNEDKQYLANKGVFTLPGKEACDSLIRAYFRHVHPIMPIIEADQLLGAVAAGRLGDYNVLLVWSVFFVAVNFIPISICQSEGYESRKAMKAAMYSCAKSMYNHTTDRTTLLQSSLLLGFWHSETDQHAAPWYWTGISVNMCQILGLHRNPDNSPNNNTTTAATRRNSSITDRQRHLWRRLWWACFFRDRWMSLTLGRPMRIDLNDCDMPMARAEDLLSDLEGVGRETKEAFLPGDLEKMAEFWVMLVEMSKVLGKVLKLNYQALRGRPGLGEVEALEAQILSCQCPGVDGGGGGLSREAVFYVYHLQLHYQAILIMFYRLYGTESPEGLHPAQQQKWQHRMRREADIAASRTNDILDMLAQENLLEFALPMTPPLLIPAMQMHLLNCNSANSLSRRLRLNKLNICMMVMEEFQKVYTVASIYRGIFAKAIQQFYPRDAGVLGMYSPIWFALDANANTNADANAGEGVPAPVPAPVAVTSVPFSVDAGAGVENSLSEGDVNMNTEMTSDLIDALVDEASTFNFWETWGQLWVDQ</sequence>
<dbReference type="Proteomes" id="UP000184300">
    <property type="component" value="Unassembled WGS sequence"/>
</dbReference>
<dbReference type="EMBL" id="KV878897">
    <property type="protein sequence ID" value="OJJ84168.1"/>
    <property type="molecule type" value="Genomic_DNA"/>
</dbReference>
<evidence type="ECO:0000313" key="8">
    <source>
        <dbReference type="EMBL" id="OJJ84168.1"/>
    </source>
</evidence>
<proteinExistence type="predicted"/>
<dbReference type="InterPro" id="IPR036864">
    <property type="entry name" value="Zn2-C6_fun-type_DNA-bd_sf"/>
</dbReference>
<evidence type="ECO:0000313" key="9">
    <source>
        <dbReference type="Proteomes" id="UP000184300"/>
    </source>
</evidence>
<protein>
    <recommendedName>
        <fullName evidence="7">Zn(2)-C6 fungal-type domain-containing protein</fullName>
    </recommendedName>
</protein>
<keyword evidence="2" id="KW-0805">Transcription regulation</keyword>
<dbReference type="SMART" id="SM00906">
    <property type="entry name" value="Fungal_trans"/>
    <property type="match status" value="1"/>
</dbReference>
<dbReference type="GO" id="GO:0008270">
    <property type="term" value="F:zinc ion binding"/>
    <property type="evidence" value="ECO:0007669"/>
    <property type="project" value="InterPro"/>
</dbReference>
<dbReference type="SUPFAM" id="SSF57701">
    <property type="entry name" value="Zn2/Cys6 DNA-binding domain"/>
    <property type="match status" value="1"/>
</dbReference>
<organism evidence="8 9">
    <name type="scientific">Aspergillus glaucus CBS 516.65</name>
    <dbReference type="NCBI Taxonomy" id="1160497"/>
    <lineage>
        <taxon>Eukaryota</taxon>
        <taxon>Fungi</taxon>
        <taxon>Dikarya</taxon>
        <taxon>Ascomycota</taxon>
        <taxon>Pezizomycotina</taxon>
        <taxon>Eurotiomycetes</taxon>
        <taxon>Eurotiomycetidae</taxon>
        <taxon>Eurotiales</taxon>
        <taxon>Aspergillaceae</taxon>
        <taxon>Aspergillus</taxon>
        <taxon>Aspergillus subgen. Aspergillus</taxon>
    </lineage>
</organism>
<feature type="compositionally biased region" description="Polar residues" evidence="6">
    <location>
        <begin position="61"/>
        <end position="86"/>
    </location>
</feature>
<keyword evidence="3" id="KW-0238">DNA-binding</keyword>
<dbReference type="PANTHER" id="PTHR47425">
    <property type="entry name" value="FARB-RELATED"/>
    <property type="match status" value="1"/>
</dbReference>
<name>A0A1L9VJR5_ASPGL</name>
<keyword evidence="4" id="KW-0804">Transcription</keyword>
<dbReference type="STRING" id="1160497.A0A1L9VJR5"/>
<accession>A0A1L9VJR5</accession>
<dbReference type="GO" id="GO:0000981">
    <property type="term" value="F:DNA-binding transcription factor activity, RNA polymerase II-specific"/>
    <property type="evidence" value="ECO:0007669"/>
    <property type="project" value="InterPro"/>
</dbReference>
<dbReference type="VEuPathDB" id="FungiDB:ASPGLDRAFT_35449"/>
<dbReference type="CDD" id="cd12148">
    <property type="entry name" value="fungal_TF_MHR"/>
    <property type="match status" value="1"/>
</dbReference>